<reference evidence="3 4" key="1">
    <citation type="journal article" date="2015" name="Sci. Rep.">
        <title>Chromosome-level genome map provides insights into diverse defense mechanisms in the medicinal fungus Ganoderma sinense.</title>
        <authorList>
            <person name="Zhu Y."/>
            <person name="Xu J."/>
            <person name="Sun C."/>
            <person name="Zhou S."/>
            <person name="Xu H."/>
            <person name="Nelson D.R."/>
            <person name="Qian J."/>
            <person name="Song J."/>
            <person name="Luo H."/>
            <person name="Xiang L."/>
            <person name="Li Y."/>
            <person name="Xu Z."/>
            <person name="Ji A."/>
            <person name="Wang L."/>
            <person name="Lu S."/>
            <person name="Hayward A."/>
            <person name="Sun W."/>
            <person name="Li X."/>
            <person name="Schwartz D.C."/>
            <person name="Wang Y."/>
            <person name="Chen S."/>
        </authorList>
    </citation>
    <scope>NUCLEOTIDE SEQUENCE [LARGE SCALE GENOMIC DNA]</scope>
    <source>
        <strain evidence="3 4">ZZ0214-1</strain>
    </source>
</reference>
<evidence type="ECO:0000259" key="2">
    <source>
        <dbReference type="Pfam" id="PF26640"/>
    </source>
</evidence>
<dbReference type="STRING" id="1077348.A0A2G8RNV5"/>
<dbReference type="PANTHER" id="PTHR10622:SF12">
    <property type="entry name" value="HET DOMAIN-CONTAINING PROTEIN"/>
    <property type="match status" value="1"/>
</dbReference>
<accession>A0A2G8RNV5</accession>
<dbReference type="AlphaFoldDB" id="A0A2G8RNV5"/>
<evidence type="ECO:0000313" key="4">
    <source>
        <dbReference type="Proteomes" id="UP000230002"/>
    </source>
</evidence>
<dbReference type="Pfam" id="PF26640">
    <property type="entry name" value="DUF8212"/>
    <property type="match status" value="1"/>
</dbReference>
<organism evidence="3 4">
    <name type="scientific">Ganoderma sinense ZZ0214-1</name>
    <dbReference type="NCBI Taxonomy" id="1077348"/>
    <lineage>
        <taxon>Eukaryota</taxon>
        <taxon>Fungi</taxon>
        <taxon>Dikarya</taxon>
        <taxon>Basidiomycota</taxon>
        <taxon>Agaricomycotina</taxon>
        <taxon>Agaricomycetes</taxon>
        <taxon>Polyporales</taxon>
        <taxon>Polyporaceae</taxon>
        <taxon>Ganoderma</taxon>
    </lineage>
</organism>
<dbReference type="EMBL" id="AYKW01000068">
    <property type="protein sequence ID" value="PIL23189.1"/>
    <property type="molecule type" value="Genomic_DNA"/>
</dbReference>
<proteinExistence type="predicted"/>
<evidence type="ECO:0000256" key="1">
    <source>
        <dbReference type="SAM" id="MobiDB-lite"/>
    </source>
</evidence>
<name>A0A2G8RNV5_9APHY</name>
<dbReference type="Proteomes" id="UP000230002">
    <property type="component" value="Unassembled WGS sequence"/>
</dbReference>
<dbReference type="OrthoDB" id="2754356at2759"/>
<keyword evidence="4" id="KW-1185">Reference proteome</keyword>
<gene>
    <name evidence="3" type="ORF">GSI_14498</name>
</gene>
<comment type="caution">
    <text evidence="3">The sequence shown here is derived from an EMBL/GenBank/DDBJ whole genome shotgun (WGS) entry which is preliminary data.</text>
</comment>
<evidence type="ECO:0000313" key="3">
    <source>
        <dbReference type="EMBL" id="PIL23189.1"/>
    </source>
</evidence>
<feature type="domain" description="DUF8212" evidence="2">
    <location>
        <begin position="134"/>
        <end position="349"/>
    </location>
</feature>
<sequence>MYSWYASADVCYAYLADVPAGDDHWKDDSNFCRSRWFTRGWTLQELIAPLHVEFLCQDWTDIGSKHTLVDLIESVTKIEYTALLHLEPLDKFSVSQRLSWAANRVTTREEDKAYSLLGIFDINMPTLYDEGNLAFRRLQEQILQRIPDQSIFTWGRVHLQGSRILPEPGAPVPDAEFLGLECSVSSDHSSLLAMQPSLFTFSRSITAVPHHTVHNILHFQQHEHHGIEYTSTPYGIRTQFHMVPLSRYFDVSSSSFQYFGHATEQLSWYLAILGCEHKDHPGHLLGRFCYTTPSSSGIELLCPGSVLVSTRAVSMEFRYLATDLFPLSRHSLERCRPHIQLRTVYIAHAGRTASAASLIPHSQPYKTIKLVLLRETRDALLAQGYTAELRGPDRDHPATHQLTLSKFDGMHDIVVVFRHTLGEGGKRFTLDAKVSLVRMRGSPVDSGSDSPTNCRPPGLPPTTSTVAAVSWTDTISWYAGLKHERVSLPLDATSAGAPGPLTVDLSLEFAGIGTYFLRVDVRRTSVHPALCSPSPVELLLGVDGCVSSTESVQESLDAVVVFRHKSPKREAYPGW</sequence>
<protein>
    <recommendedName>
        <fullName evidence="2">DUF8212 domain-containing protein</fullName>
    </recommendedName>
</protein>
<feature type="region of interest" description="Disordered" evidence="1">
    <location>
        <begin position="441"/>
        <end position="463"/>
    </location>
</feature>
<dbReference type="InterPro" id="IPR058525">
    <property type="entry name" value="DUF8212"/>
</dbReference>
<dbReference type="PANTHER" id="PTHR10622">
    <property type="entry name" value="HET DOMAIN-CONTAINING PROTEIN"/>
    <property type="match status" value="1"/>
</dbReference>